<proteinExistence type="predicted"/>
<reference evidence="1" key="1">
    <citation type="submission" date="2022-05" db="EMBL/GenBank/DDBJ databases">
        <title>Draft genome sequence of Clostridium tertium strain CP3 isolated from Peru.</title>
        <authorList>
            <person name="Hurtado R."/>
            <person name="Lima L."/>
            <person name="Sousa T."/>
            <person name="Jaiswal A.K."/>
            <person name="Tiwari S."/>
            <person name="Maturrano L."/>
            <person name="Brenig B."/>
            <person name="Azevedo V."/>
        </authorList>
    </citation>
    <scope>NUCLEOTIDE SEQUENCE</scope>
    <source>
        <strain evidence="1">CP3</strain>
        <plasmid evidence="1">p1</plasmid>
    </source>
</reference>
<name>A0A9X3XPB4_9CLOT</name>
<gene>
    <name evidence="1" type="ORF">NE398_21955</name>
</gene>
<accession>A0A9X3XPB4</accession>
<keyword evidence="2" id="KW-1185">Reference proteome</keyword>
<dbReference type="RefSeq" id="WP_003458774.1">
    <property type="nucleotide sequence ID" value="NZ_JAMRYU010000169.1"/>
</dbReference>
<dbReference type="AlphaFoldDB" id="A0A9X3XPB4"/>
<evidence type="ECO:0000313" key="1">
    <source>
        <dbReference type="EMBL" id="MDC4242778.1"/>
    </source>
</evidence>
<keyword evidence="1" id="KW-0614">Plasmid</keyword>
<dbReference type="Proteomes" id="UP001141183">
    <property type="component" value="Unassembled WGS sequence"/>
</dbReference>
<sequence>MYEKPIILTEQQEKDSKKYVCGTPGCSCEPVMNSDERYCHFIGAYYCWCKEGLK</sequence>
<dbReference type="EMBL" id="JAMRYU010000169">
    <property type="protein sequence ID" value="MDC4242778.1"/>
    <property type="molecule type" value="Genomic_DNA"/>
</dbReference>
<organism evidence="1 2">
    <name type="scientific">Clostridium tertium</name>
    <dbReference type="NCBI Taxonomy" id="1559"/>
    <lineage>
        <taxon>Bacteria</taxon>
        <taxon>Bacillati</taxon>
        <taxon>Bacillota</taxon>
        <taxon>Clostridia</taxon>
        <taxon>Eubacteriales</taxon>
        <taxon>Clostridiaceae</taxon>
        <taxon>Clostridium</taxon>
    </lineage>
</organism>
<comment type="caution">
    <text evidence="1">The sequence shown here is derived from an EMBL/GenBank/DDBJ whole genome shotgun (WGS) entry which is preliminary data.</text>
</comment>
<protein>
    <submittedName>
        <fullName evidence="1">Uncharacterized protein</fullName>
    </submittedName>
</protein>
<geneLocation type="plasmid" evidence="1">
    <name>p1</name>
</geneLocation>
<evidence type="ECO:0000313" key="2">
    <source>
        <dbReference type="Proteomes" id="UP001141183"/>
    </source>
</evidence>